<feature type="region of interest" description="Disordered" evidence="6">
    <location>
        <begin position="301"/>
        <end position="322"/>
    </location>
</feature>
<feature type="domain" description="PPIase FKBP-type" evidence="8">
    <location>
        <begin position="212"/>
        <end position="299"/>
    </location>
</feature>
<feature type="compositionally biased region" description="Basic and acidic residues" evidence="6">
    <location>
        <begin position="312"/>
        <end position="322"/>
    </location>
</feature>
<keyword evidence="10" id="KW-1185">Reference proteome</keyword>
<organism evidence="9 10">
    <name type="scientific">Promicromonospora umidemergens</name>
    <dbReference type="NCBI Taxonomy" id="629679"/>
    <lineage>
        <taxon>Bacteria</taxon>
        <taxon>Bacillati</taxon>
        <taxon>Actinomycetota</taxon>
        <taxon>Actinomycetes</taxon>
        <taxon>Micrococcales</taxon>
        <taxon>Promicromonosporaceae</taxon>
        <taxon>Promicromonospora</taxon>
    </lineage>
</organism>
<dbReference type="RefSeq" id="WP_253877283.1">
    <property type="nucleotide sequence ID" value="NZ_BAABHM010000043.1"/>
</dbReference>
<comment type="caution">
    <text evidence="9">The sequence shown here is derived from an EMBL/GenBank/DDBJ whole genome shotgun (WGS) entry which is preliminary data.</text>
</comment>
<dbReference type="Pfam" id="PF00254">
    <property type="entry name" value="FKBP_C"/>
    <property type="match status" value="1"/>
</dbReference>
<protein>
    <recommendedName>
        <fullName evidence="2 5">peptidylprolyl isomerase</fullName>
        <ecNumber evidence="2 5">5.2.1.8</ecNumber>
    </recommendedName>
</protein>
<dbReference type="SUPFAM" id="SSF54534">
    <property type="entry name" value="FKBP-like"/>
    <property type="match status" value="1"/>
</dbReference>
<feature type="signal peptide" evidence="7">
    <location>
        <begin position="1"/>
        <end position="21"/>
    </location>
</feature>
<sequence>MSSWVRVIVGALAAATVTATAACAPASLPVEVGPAPTSSESQAPLQVDGTSGAPPTLDYEKPFDVVRSGSRTVWPGTGDVLERDDPVLLNLYAQDGRDGTELQNTFRTAPAAYTMTERSLGNNLFEALDGKRVGARLSIVEEQDGVPVLLVVDVLPARASGVEGVAPAKSLPQVRLDDLGVPEVRIPRGVEPPTELVVHPLIRGSGQQVRAGQILTVELTAVRWSDGGVVDTTWTEDTPPQSVEIGIGRLVEGWDQGLLEQTVGSQVLLVVPPQDGHANTTSRLAGETLVYVVDILDAHQLDPNELDPPKAGTEEETKEKEG</sequence>
<feature type="region of interest" description="Disordered" evidence="6">
    <location>
        <begin position="32"/>
        <end position="55"/>
    </location>
</feature>
<gene>
    <name evidence="9" type="ORF">GCM10023198_59760</name>
</gene>
<name>A0ABP8YHS6_9MICO</name>
<keyword evidence="3 5" id="KW-0697">Rotamase</keyword>
<reference evidence="10" key="1">
    <citation type="journal article" date="2019" name="Int. J. Syst. Evol. Microbiol.">
        <title>The Global Catalogue of Microorganisms (GCM) 10K type strain sequencing project: providing services to taxonomists for standard genome sequencing and annotation.</title>
        <authorList>
            <consortium name="The Broad Institute Genomics Platform"/>
            <consortium name="The Broad Institute Genome Sequencing Center for Infectious Disease"/>
            <person name="Wu L."/>
            <person name="Ma J."/>
        </authorList>
    </citation>
    <scope>NUCLEOTIDE SEQUENCE [LARGE SCALE GENOMIC DNA]</scope>
    <source>
        <strain evidence="10">JCM 17975</strain>
    </source>
</reference>
<dbReference type="EMBL" id="BAABHM010000043">
    <property type="protein sequence ID" value="GAA4726654.1"/>
    <property type="molecule type" value="Genomic_DNA"/>
</dbReference>
<evidence type="ECO:0000256" key="5">
    <source>
        <dbReference type="PROSITE-ProRule" id="PRU00277"/>
    </source>
</evidence>
<evidence type="ECO:0000256" key="3">
    <source>
        <dbReference type="ARBA" id="ARBA00023110"/>
    </source>
</evidence>
<evidence type="ECO:0000256" key="7">
    <source>
        <dbReference type="SAM" id="SignalP"/>
    </source>
</evidence>
<dbReference type="InterPro" id="IPR001179">
    <property type="entry name" value="PPIase_FKBP_dom"/>
</dbReference>
<evidence type="ECO:0000313" key="9">
    <source>
        <dbReference type="EMBL" id="GAA4726654.1"/>
    </source>
</evidence>
<dbReference type="Proteomes" id="UP001500843">
    <property type="component" value="Unassembled WGS sequence"/>
</dbReference>
<dbReference type="EC" id="5.2.1.8" evidence="2 5"/>
<comment type="catalytic activity">
    <reaction evidence="1 5">
        <text>[protein]-peptidylproline (omega=180) = [protein]-peptidylproline (omega=0)</text>
        <dbReference type="Rhea" id="RHEA:16237"/>
        <dbReference type="Rhea" id="RHEA-COMP:10747"/>
        <dbReference type="Rhea" id="RHEA-COMP:10748"/>
        <dbReference type="ChEBI" id="CHEBI:83833"/>
        <dbReference type="ChEBI" id="CHEBI:83834"/>
        <dbReference type="EC" id="5.2.1.8"/>
    </reaction>
</comment>
<evidence type="ECO:0000313" key="10">
    <source>
        <dbReference type="Proteomes" id="UP001500843"/>
    </source>
</evidence>
<dbReference type="PROSITE" id="PS50059">
    <property type="entry name" value="FKBP_PPIASE"/>
    <property type="match status" value="1"/>
</dbReference>
<keyword evidence="4 5" id="KW-0413">Isomerase</keyword>
<feature type="chain" id="PRO_5046854005" description="peptidylprolyl isomerase" evidence="7">
    <location>
        <begin position="22"/>
        <end position="322"/>
    </location>
</feature>
<dbReference type="GO" id="GO:0016853">
    <property type="term" value="F:isomerase activity"/>
    <property type="evidence" value="ECO:0007669"/>
    <property type="project" value="UniProtKB-KW"/>
</dbReference>
<evidence type="ECO:0000256" key="4">
    <source>
        <dbReference type="ARBA" id="ARBA00023235"/>
    </source>
</evidence>
<dbReference type="Gene3D" id="3.10.50.40">
    <property type="match status" value="1"/>
</dbReference>
<proteinExistence type="predicted"/>
<evidence type="ECO:0000256" key="2">
    <source>
        <dbReference type="ARBA" id="ARBA00013194"/>
    </source>
</evidence>
<evidence type="ECO:0000259" key="8">
    <source>
        <dbReference type="PROSITE" id="PS50059"/>
    </source>
</evidence>
<evidence type="ECO:0000256" key="6">
    <source>
        <dbReference type="SAM" id="MobiDB-lite"/>
    </source>
</evidence>
<dbReference type="InterPro" id="IPR046357">
    <property type="entry name" value="PPIase_dom_sf"/>
</dbReference>
<dbReference type="PROSITE" id="PS51257">
    <property type="entry name" value="PROKAR_LIPOPROTEIN"/>
    <property type="match status" value="1"/>
</dbReference>
<keyword evidence="7" id="KW-0732">Signal</keyword>
<accession>A0ABP8YHS6</accession>
<evidence type="ECO:0000256" key="1">
    <source>
        <dbReference type="ARBA" id="ARBA00000971"/>
    </source>
</evidence>